<evidence type="ECO:0000256" key="3">
    <source>
        <dbReference type="SAM" id="MobiDB-lite"/>
    </source>
</evidence>
<dbReference type="Pfam" id="PF04966">
    <property type="entry name" value="OprB"/>
    <property type="match status" value="1"/>
</dbReference>
<evidence type="ECO:0000256" key="2">
    <source>
        <dbReference type="RuleBase" id="RU363072"/>
    </source>
</evidence>
<feature type="region of interest" description="Disordered" evidence="3">
    <location>
        <begin position="19"/>
        <end position="71"/>
    </location>
</feature>
<dbReference type="STRING" id="582667.SAMN05192568_102584"/>
<dbReference type="InterPro" id="IPR052932">
    <property type="entry name" value="OprB_Porin"/>
</dbReference>
<name>A0A1I4PMP1_9HYPH</name>
<accession>A0A1I4PMP1</accession>
<keyword evidence="2" id="KW-0732">Signal</keyword>
<dbReference type="Proteomes" id="UP000199048">
    <property type="component" value="Unassembled WGS sequence"/>
</dbReference>
<dbReference type="Gene3D" id="2.40.160.180">
    <property type="entry name" value="Carbohydrate-selective porin OprB"/>
    <property type="match status" value="1"/>
</dbReference>
<organism evidence="4 5">
    <name type="scientific">Methylobacterium pseudosasicola</name>
    <dbReference type="NCBI Taxonomy" id="582667"/>
    <lineage>
        <taxon>Bacteria</taxon>
        <taxon>Pseudomonadati</taxon>
        <taxon>Pseudomonadota</taxon>
        <taxon>Alphaproteobacteria</taxon>
        <taxon>Hyphomicrobiales</taxon>
        <taxon>Methylobacteriaceae</taxon>
        <taxon>Methylobacterium</taxon>
    </lineage>
</organism>
<feature type="chain" id="PRO_5011327972" evidence="2">
    <location>
        <begin position="22"/>
        <end position="472"/>
    </location>
</feature>
<keyword evidence="5" id="KW-1185">Reference proteome</keyword>
<feature type="signal peptide" evidence="2">
    <location>
        <begin position="1"/>
        <end position="21"/>
    </location>
</feature>
<gene>
    <name evidence="4" type="ORF">SAMN05192568_102584</name>
</gene>
<dbReference type="PANTHER" id="PTHR37944:SF1">
    <property type="entry name" value="PORIN B"/>
    <property type="match status" value="1"/>
</dbReference>
<comment type="similarity">
    <text evidence="1 2">Belongs to the OprB family.</text>
</comment>
<evidence type="ECO:0000313" key="4">
    <source>
        <dbReference type="EMBL" id="SFM29069.1"/>
    </source>
</evidence>
<dbReference type="AlphaFoldDB" id="A0A1I4PMP1"/>
<dbReference type="PANTHER" id="PTHR37944">
    <property type="entry name" value="PORIN B"/>
    <property type="match status" value="1"/>
</dbReference>
<dbReference type="InterPro" id="IPR038673">
    <property type="entry name" value="OprB_sf"/>
</dbReference>
<dbReference type="GO" id="GO:0008643">
    <property type="term" value="P:carbohydrate transport"/>
    <property type="evidence" value="ECO:0007669"/>
    <property type="project" value="InterPro"/>
</dbReference>
<proteinExistence type="inferred from homology"/>
<dbReference type="EMBL" id="FOTK01000025">
    <property type="protein sequence ID" value="SFM29069.1"/>
    <property type="molecule type" value="Genomic_DNA"/>
</dbReference>
<reference evidence="5" key="1">
    <citation type="submission" date="2016-10" db="EMBL/GenBank/DDBJ databases">
        <authorList>
            <person name="Varghese N."/>
            <person name="Submissions S."/>
        </authorList>
    </citation>
    <scope>NUCLEOTIDE SEQUENCE [LARGE SCALE GENOMIC DNA]</scope>
    <source>
        <strain evidence="5">BL36</strain>
    </source>
</reference>
<sequence>MRWSAALLVVGSSSFVGIAQAQPSAPEDTEESTLLPAPNAPQRLPLERPPTPAPSTRPAAGSADSQNPKPQYGLLGNLGGVRDLLWDRGVLFNMDYVYEAATNVAGGDRGPLLLGAGQLAIRGLFDFQKMFDWEGASGGITISHREGRSLALDAHLDTHTSVQEIYGRGRIWRLSQFWYDQKLGPYVDLKFGRLPVNDDFGGFACEFQLNSLCGSVVSKIASNYIYTFPVSQWATRLRIGTPDSVYLQVGAYQVNPDDVNEGFNFGFSNATGALIVTEAGWFPKIGGDAFSGSYKIGGWYETGGGNDVYLNERHLPLAMYKGQPLHRGDRTGFYFTGVQEIYRPDPANKTRNISAFVRAATADEETATYSSLVTAGVIYKGWCAERPNDWLGLGVGQTTPNPRLVDTLSMSNLLSTKPRKIPTQERYIEAFYSIDVADNIVIRPNIQYITRNGSPLRKTDAVVLGLKSLITF</sequence>
<evidence type="ECO:0000256" key="1">
    <source>
        <dbReference type="ARBA" id="ARBA00008769"/>
    </source>
</evidence>
<evidence type="ECO:0000313" key="5">
    <source>
        <dbReference type="Proteomes" id="UP000199048"/>
    </source>
</evidence>
<dbReference type="InterPro" id="IPR007049">
    <property type="entry name" value="Carb-sel_porin_OprB"/>
</dbReference>
<dbReference type="GO" id="GO:0016020">
    <property type="term" value="C:membrane"/>
    <property type="evidence" value="ECO:0007669"/>
    <property type="project" value="InterPro"/>
</dbReference>
<protein>
    <submittedName>
        <fullName evidence="4">Porin, OprB family</fullName>
    </submittedName>
</protein>
<dbReference type="GO" id="GO:0015288">
    <property type="term" value="F:porin activity"/>
    <property type="evidence" value="ECO:0007669"/>
    <property type="project" value="InterPro"/>
</dbReference>